<evidence type="ECO:0000313" key="2">
    <source>
        <dbReference type="EMBL" id="CAA6809779.1"/>
    </source>
</evidence>
<dbReference type="InterPro" id="IPR036249">
    <property type="entry name" value="Thioredoxin-like_sf"/>
</dbReference>
<dbReference type="Pfam" id="PF13462">
    <property type="entry name" value="Thioredoxin_4"/>
    <property type="match status" value="1"/>
</dbReference>
<dbReference type="EMBL" id="CACVAW010000040">
    <property type="protein sequence ID" value="CAA6809779.1"/>
    <property type="molecule type" value="Genomic_DNA"/>
</dbReference>
<sequence>MKILFSLLFVISSLFSFEAKLKEYFTEIMKYNKYVELISVDIVGSKEVAGLGDYKAYFVKFKLKDKNTGEIFEAPEKVFSNGKFLSTGFIDMATKQDLKMSTYPDLPKSIYNDAHLISGKATAKNKIVVFSDPRCPSCKRTIPELITYAEKNVDKIALYYYHYPLKMHPKAKFISKLIIADIIKNNNLSAVKKAYLADFDLSPNLDDELLKAYNAQVGTNLVMKDIEGLDKKLQADMDLANNLSISGTPAIFVNGEFTRDYASLIK</sequence>
<protein>
    <recommendedName>
        <fullName evidence="1">Thioredoxin-like fold domain-containing protein</fullName>
    </recommendedName>
</protein>
<gene>
    <name evidence="2" type="ORF">HELGO_WM5928</name>
</gene>
<name>A0A6S6SMP9_9BACT</name>
<accession>A0A6S6SMP9</accession>
<dbReference type="InterPro" id="IPR051470">
    <property type="entry name" value="Thiol:disulfide_interchange"/>
</dbReference>
<dbReference type="PANTHER" id="PTHR35272:SF3">
    <property type="entry name" value="THIOL:DISULFIDE INTERCHANGE PROTEIN DSBC"/>
    <property type="match status" value="1"/>
</dbReference>
<evidence type="ECO:0000259" key="1">
    <source>
        <dbReference type="Pfam" id="PF13462"/>
    </source>
</evidence>
<organism evidence="2">
    <name type="scientific">uncultured Campylobacterales bacterium</name>
    <dbReference type="NCBI Taxonomy" id="352960"/>
    <lineage>
        <taxon>Bacteria</taxon>
        <taxon>Pseudomonadati</taxon>
        <taxon>Campylobacterota</taxon>
        <taxon>Epsilonproteobacteria</taxon>
        <taxon>Campylobacterales</taxon>
        <taxon>environmental samples</taxon>
    </lineage>
</organism>
<feature type="domain" description="Thioredoxin-like fold" evidence="1">
    <location>
        <begin position="115"/>
        <end position="258"/>
    </location>
</feature>
<dbReference type="Gene3D" id="3.40.30.10">
    <property type="entry name" value="Glutaredoxin"/>
    <property type="match status" value="1"/>
</dbReference>
<dbReference type="AlphaFoldDB" id="A0A6S6SMP9"/>
<dbReference type="PANTHER" id="PTHR35272">
    <property type="entry name" value="THIOL:DISULFIDE INTERCHANGE PROTEIN DSBC-RELATED"/>
    <property type="match status" value="1"/>
</dbReference>
<proteinExistence type="predicted"/>
<dbReference type="SUPFAM" id="SSF52833">
    <property type="entry name" value="Thioredoxin-like"/>
    <property type="match status" value="1"/>
</dbReference>
<dbReference type="InterPro" id="IPR012336">
    <property type="entry name" value="Thioredoxin-like_fold"/>
</dbReference>
<reference evidence="2" key="1">
    <citation type="submission" date="2020-01" db="EMBL/GenBank/DDBJ databases">
        <authorList>
            <person name="Meier V. D."/>
            <person name="Meier V D."/>
        </authorList>
    </citation>
    <scope>NUCLEOTIDE SEQUENCE</scope>
    <source>
        <strain evidence="2">HLG_WM_MAG_12</strain>
    </source>
</reference>